<comment type="similarity">
    <text evidence="11">Belongs to the binding-protein-dependent transport system permease family.</text>
</comment>
<evidence type="ECO:0000256" key="1">
    <source>
        <dbReference type="ARBA" id="ARBA00004417"/>
    </source>
</evidence>
<gene>
    <name evidence="14" type="ORF">PUT78_12010</name>
</gene>
<proteinExistence type="inferred from homology"/>
<dbReference type="InterPro" id="IPR035906">
    <property type="entry name" value="MetI-like_sf"/>
</dbReference>
<evidence type="ECO:0000256" key="9">
    <source>
        <dbReference type="ARBA" id="ARBA00022989"/>
    </source>
</evidence>
<dbReference type="Pfam" id="PF08352">
    <property type="entry name" value="oligo_HPY"/>
    <property type="match status" value="1"/>
</dbReference>
<dbReference type="InterPro" id="IPR017871">
    <property type="entry name" value="ABC_transporter-like_CS"/>
</dbReference>
<protein>
    <submittedName>
        <fullName evidence="14">Dipeptide/oligopeptide/nickel ABC transporter permease/ATP-binding protein</fullName>
    </submittedName>
</protein>
<evidence type="ECO:0000259" key="13">
    <source>
        <dbReference type="PROSITE" id="PS50928"/>
    </source>
</evidence>
<dbReference type="CDD" id="cd06261">
    <property type="entry name" value="TM_PBP2"/>
    <property type="match status" value="1"/>
</dbReference>
<evidence type="ECO:0000256" key="8">
    <source>
        <dbReference type="ARBA" id="ARBA00022840"/>
    </source>
</evidence>
<dbReference type="PROSITE" id="PS50893">
    <property type="entry name" value="ABC_TRANSPORTER_2"/>
    <property type="match status" value="1"/>
</dbReference>
<evidence type="ECO:0000313" key="14">
    <source>
        <dbReference type="EMBL" id="MDD7971827.1"/>
    </source>
</evidence>
<dbReference type="InterPro" id="IPR025966">
    <property type="entry name" value="OppC_N"/>
</dbReference>
<dbReference type="Pfam" id="PF00005">
    <property type="entry name" value="ABC_tran"/>
    <property type="match status" value="1"/>
</dbReference>
<dbReference type="InterPro" id="IPR000515">
    <property type="entry name" value="MetI-like"/>
</dbReference>
<dbReference type="Pfam" id="PF12911">
    <property type="entry name" value="OppC_N"/>
    <property type="match status" value="1"/>
</dbReference>
<dbReference type="Gene3D" id="1.10.3720.10">
    <property type="entry name" value="MetI-like"/>
    <property type="match status" value="1"/>
</dbReference>
<dbReference type="SUPFAM" id="SSF52540">
    <property type="entry name" value="P-loop containing nucleoside triphosphate hydrolases"/>
    <property type="match status" value="1"/>
</dbReference>
<dbReference type="InterPro" id="IPR050388">
    <property type="entry name" value="ABC_Ni/Peptide_Import"/>
</dbReference>
<dbReference type="SMART" id="SM00382">
    <property type="entry name" value="AAA"/>
    <property type="match status" value="1"/>
</dbReference>
<dbReference type="RefSeq" id="WP_274352505.1">
    <property type="nucleotide sequence ID" value="NZ_JAQZSM010000010.1"/>
</dbReference>
<evidence type="ECO:0000256" key="3">
    <source>
        <dbReference type="ARBA" id="ARBA00005417"/>
    </source>
</evidence>
<dbReference type="SUPFAM" id="SSF161098">
    <property type="entry name" value="MetI-like"/>
    <property type="match status" value="1"/>
</dbReference>
<dbReference type="Gene3D" id="3.40.50.300">
    <property type="entry name" value="P-loop containing nucleotide triphosphate hydrolases"/>
    <property type="match status" value="1"/>
</dbReference>
<comment type="caution">
    <text evidence="14">The sequence shown here is derived from an EMBL/GenBank/DDBJ whole genome shotgun (WGS) entry which is preliminary data.</text>
</comment>
<dbReference type="InterPro" id="IPR003593">
    <property type="entry name" value="AAA+_ATPase"/>
</dbReference>
<keyword evidence="15" id="KW-1185">Reference proteome</keyword>
<comment type="similarity">
    <text evidence="3">Belongs to the ABC transporter superfamily.</text>
</comment>
<evidence type="ECO:0000313" key="15">
    <source>
        <dbReference type="Proteomes" id="UP001431784"/>
    </source>
</evidence>
<keyword evidence="7" id="KW-0547">Nucleotide-binding</keyword>
<evidence type="ECO:0000256" key="6">
    <source>
        <dbReference type="ARBA" id="ARBA00022692"/>
    </source>
</evidence>
<dbReference type="InterPro" id="IPR003439">
    <property type="entry name" value="ABC_transporter-like_ATP-bd"/>
</dbReference>
<feature type="transmembrane region" description="Helical" evidence="11">
    <location>
        <begin position="246"/>
        <end position="264"/>
    </location>
</feature>
<dbReference type="Pfam" id="PF00528">
    <property type="entry name" value="BPD_transp_1"/>
    <property type="match status" value="1"/>
</dbReference>
<dbReference type="InterPro" id="IPR013563">
    <property type="entry name" value="Oligopep_ABC_C"/>
</dbReference>
<comment type="subcellular location">
    <subcellularLocation>
        <location evidence="1">Cell inner membrane</location>
        <topology evidence="1">Peripheral membrane protein</topology>
    </subcellularLocation>
    <subcellularLocation>
        <location evidence="2 11">Cell membrane</location>
        <topology evidence="2 11">Multi-pass membrane protein</topology>
    </subcellularLocation>
</comment>
<dbReference type="NCBIfam" id="TIGR01727">
    <property type="entry name" value="oligo_HPY"/>
    <property type="match status" value="1"/>
</dbReference>
<evidence type="ECO:0000256" key="4">
    <source>
        <dbReference type="ARBA" id="ARBA00022448"/>
    </source>
</evidence>
<accession>A0ABT5T9N2</accession>
<keyword evidence="5" id="KW-1003">Cell membrane</keyword>
<keyword evidence="4 11" id="KW-0813">Transport</keyword>
<dbReference type="PANTHER" id="PTHR43297:SF2">
    <property type="entry name" value="DIPEPTIDE TRANSPORT ATP-BINDING PROTEIN DPPD"/>
    <property type="match status" value="1"/>
</dbReference>
<keyword evidence="9 11" id="KW-1133">Transmembrane helix</keyword>
<evidence type="ECO:0000256" key="5">
    <source>
        <dbReference type="ARBA" id="ARBA00022475"/>
    </source>
</evidence>
<evidence type="ECO:0000256" key="7">
    <source>
        <dbReference type="ARBA" id="ARBA00022741"/>
    </source>
</evidence>
<feature type="domain" description="ABC transmembrane type-1" evidence="13">
    <location>
        <begin position="75"/>
        <end position="264"/>
    </location>
</feature>
<keyword evidence="10 11" id="KW-0472">Membrane</keyword>
<feature type="transmembrane region" description="Helical" evidence="11">
    <location>
        <begin position="12"/>
        <end position="34"/>
    </location>
</feature>
<dbReference type="InterPro" id="IPR027417">
    <property type="entry name" value="P-loop_NTPase"/>
</dbReference>
<keyword evidence="6 11" id="KW-0812">Transmembrane</keyword>
<feature type="transmembrane region" description="Helical" evidence="11">
    <location>
        <begin position="188"/>
        <end position="209"/>
    </location>
</feature>
<reference evidence="14" key="1">
    <citation type="submission" date="2023-02" db="EMBL/GenBank/DDBJ databases">
        <title>Description of Roseinatronobacter alkalisoli sp. nov., an alkaliphilic bacerium isolated from soda soil.</title>
        <authorList>
            <person name="Wei W."/>
        </authorList>
    </citation>
    <scope>NUCLEOTIDE SEQUENCE</scope>
    <source>
        <strain evidence="14">HJB301</strain>
    </source>
</reference>
<keyword evidence="8" id="KW-0067">ATP-binding</keyword>
<evidence type="ECO:0000259" key="12">
    <source>
        <dbReference type="PROSITE" id="PS50893"/>
    </source>
</evidence>
<evidence type="ECO:0000256" key="11">
    <source>
        <dbReference type="RuleBase" id="RU363032"/>
    </source>
</evidence>
<dbReference type="PANTHER" id="PTHR43297">
    <property type="entry name" value="OLIGOPEPTIDE TRANSPORT ATP-BINDING PROTEIN APPD"/>
    <property type="match status" value="1"/>
</dbReference>
<dbReference type="Proteomes" id="UP001431784">
    <property type="component" value="Unassembled WGS sequence"/>
</dbReference>
<feature type="transmembrane region" description="Helical" evidence="11">
    <location>
        <begin position="77"/>
        <end position="103"/>
    </location>
</feature>
<organism evidence="14 15">
    <name type="scientific">Roseinatronobacter alkalisoli</name>
    <dbReference type="NCBI Taxonomy" id="3028235"/>
    <lineage>
        <taxon>Bacteria</taxon>
        <taxon>Pseudomonadati</taxon>
        <taxon>Pseudomonadota</taxon>
        <taxon>Alphaproteobacteria</taxon>
        <taxon>Rhodobacterales</taxon>
        <taxon>Paracoccaceae</taxon>
        <taxon>Roseinatronobacter</taxon>
    </lineage>
</organism>
<dbReference type="EMBL" id="JAQZSM010000010">
    <property type="protein sequence ID" value="MDD7971827.1"/>
    <property type="molecule type" value="Genomic_DNA"/>
</dbReference>
<dbReference type="CDD" id="cd03257">
    <property type="entry name" value="ABC_NikE_OppD_transporters"/>
    <property type="match status" value="1"/>
</dbReference>
<dbReference type="PROSITE" id="PS50928">
    <property type="entry name" value="ABC_TM1"/>
    <property type="match status" value="1"/>
</dbReference>
<evidence type="ECO:0000256" key="10">
    <source>
        <dbReference type="ARBA" id="ARBA00023136"/>
    </source>
</evidence>
<name>A0ABT5T9N2_9RHOB</name>
<sequence>MKLFLRLLFRNRLAGFGAVVLGAIVVLAVLTPVLPLHAPNETNTANRFLRPFAEGHLLGTDHLGRDLLSRLMWGTRLSLAVGFAAALVAGLAGAAIGVIAGYFGGRTDNVTMRGVDMLMAFPYILLALAIVAVLGPGLLNALIAVAVVNIPFFARNIRGITVGIAHREFIDAARLAGMGHTRILLTEVVPNVVPVVVIAMSTTIGWMILETAGLSFLGLGSQPPQADLGSMLGEARSALITAPHTSIVPGVMILLIVMSVNLLGDGIRDALDPRLRSGALARPMAATRVERKTVPAPEGEGLLRIDGLETQFHIGARVYKAVNKVSLDLKPGECLGLIGESGSGKSVTALSVMGLVASPPGVITGGAVRLNGQDLIGAPYEVLRALRGRKVAYIFQDPLSTLHPLYRIGDQLIEAIRVHEPVSRAQAHERAIKLLEDVRIPNARARARAFPHELSGGMRQRVGIAMAMANDPDIIIADEPTTALDVTVQAQILALLDDLRRSRGLAILFITHDFGVVGQLCDRVAVMYGGRIVETGPTAEVLEAPAHPYTRRLIACVPELGGGRRVLAAIPGLPPAVDDLPQGCAFAPRCDKAQDACRKGEIALTGAARQVRCLYPEVAP</sequence>
<dbReference type="PROSITE" id="PS00211">
    <property type="entry name" value="ABC_TRANSPORTER_1"/>
    <property type="match status" value="1"/>
</dbReference>
<evidence type="ECO:0000256" key="2">
    <source>
        <dbReference type="ARBA" id="ARBA00004651"/>
    </source>
</evidence>
<feature type="transmembrane region" description="Helical" evidence="11">
    <location>
        <begin position="123"/>
        <end position="148"/>
    </location>
</feature>
<feature type="domain" description="ABC transporter" evidence="12">
    <location>
        <begin position="303"/>
        <end position="554"/>
    </location>
</feature>